<feature type="transmembrane region" description="Helical" evidence="1">
    <location>
        <begin position="12"/>
        <end position="30"/>
    </location>
</feature>
<sequence length="139" mass="15950">MKAKHNYYIIENLFKNLLMLVVVAFFIPGIEKGISQVNRQDAESILGLIGLLLVFSAAVNFTFSYEAVNFTNIFERYLAHMTTYIAQIVMILLICALIFLVKSLFPFLFIFALTIGSLSIITILLFDFWDLLKNQKIQK</sequence>
<evidence type="ECO:0000313" key="3">
    <source>
        <dbReference type="Proteomes" id="UP000228503"/>
    </source>
</evidence>
<evidence type="ECO:0000313" key="2">
    <source>
        <dbReference type="EMBL" id="PIZ63399.1"/>
    </source>
</evidence>
<organism evidence="2 3">
    <name type="scientific">Candidatus Roizmanbacteria bacterium CG_4_10_14_0_2_um_filter_39_13</name>
    <dbReference type="NCBI Taxonomy" id="1974825"/>
    <lineage>
        <taxon>Bacteria</taxon>
        <taxon>Candidatus Roizmaniibacteriota</taxon>
    </lineage>
</organism>
<keyword evidence="1" id="KW-0472">Membrane</keyword>
<evidence type="ECO:0000256" key="1">
    <source>
        <dbReference type="SAM" id="Phobius"/>
    </source>
</evidence>
<keyword evidence="1" id="KW-0812">Transmembrane</keyword>
<keyword evidence="1" id="KW-1133">Transmembrane helix</keyword>
<name>A0A2M7U004_9BACT</name>
<proteinExistence type="predicted"/>
<dbReference type="AlphaFoldDB" id="A0A2M7U004"/>
<comment type="caution">
    <text evidence="2">The sequence shown here is derived from an EMBL/GenBank/DDBJ whole genome shotgun (WGS) entry which is preliminary data.</text>
</comment>
<dbReference type="EMBL" id="PFOB01000023">
    <property type="protein sequence ID" value="PIZ63399.1"/>
    <property type="molecule type" value="Genomic_DNA"/>
</dbReference>
<dbReference type="Proteomes" id="UP000228503">
    <property type="component" value="Unassembled WGS sequence"/>
</dbReference>
<feature type="transmembrane region" description="Helical" evidence="1">
    <location>
        <begin position="45"/>
        <end position="65"/>
    </location>
</feature>
<feature type="transmembrane region" description="Helical" evidence="1">
    <location>
        <begin position="77"/>
        <end position="101"/>
    </location>
</feature>
<feature type="transmembrane region" description="Helical" evidence="1">
    <location>
        <begin position="107"/>
        <end position="129"/>
    </location>
</feature>
<accession>A0A2M7U004</accession>
<protein>
    <submittedName>
        <fullName evidence="2">Uncharacterized protein</fullName>
    </submittedName>
</protein>
<gene>
    <name evidence="2" type="ORF">COY16_02105</name>
</gene>
<reference evidence="3" key="1">
    <citation type="submission" date="2017-09" db="EMBL/GenBank/DDBJ databases">
        <title>Depth-based differentiation of microbial function through sediment-hosted aquifers and enrichment of novel symbionts in the deep terrestrial subsurface.</title>
        <authorList>
            <person name="Probst A.J."/>
            <person name="Ladd B."/>
            <person name="Jarett J.K."/>
            <person name="Geller-Mcgrath D.E."/>
            <person name="Sieber C.M.K."/>
            <person name="Emerson J.B."/>
            <person name="Anantharaman K."/>
            <person name="Thomas B.C."/>
            <person name="Malmstrom R."/>
            <person name="Stieglmeier M."/>
            <person name="Klingl A."/>
            <person name="Woyke T."/>
            <person name="Ryan C.M."/>
            <person name="Banfield J.F."/>
        </authorList>
    </citation>
    <scope>NUCLEOTIDE SEQUENCE [LARGE SCALE GENOMIC DNA]</scope>
</reference>